<evidence type="ECO:0000256" key="11">
    <source>
        <dbReference type="ARBA" id="ARBA00023154"/>
    </source>
</evidence>
<dbReference type="CDD" id="cd03891">
    <property type="entry name" value="M20_DapE_proteobac"/>
    <property type="match status" value="1"/>
</dbReference>
<evidence type="ECO:0000256" key="3">
    <source>
        <dbReference type="ARBA" id="ARBA00011738"/>
    </source>
</evidence>
<evidence type="ECO:0000256" key="14">
    <source>
        <dbReference type="ARBA" id="ARBA00051301"/>
    </source>
</evidence>
<comment type="similarity">
    <text evidence="2 15">Belongs to the peptidase M20A family. DapE subfamily.</text>
</comment>
<evidence type="ECO:0000256" key="7">
    <source>
        <dbReference type="ARBA" id="ARBA00022723"/>
    </source>
</evidence>
<feature type="binding site" evidence="15">
    <location>
        <position position="135"/>
    </location>
    <ligand>
        <name>Zn(2+)</name>
        <dbReference type="ChEBI" id="CHEBI:29105"/>
        <label>2</label>
    </ligand>
</feature>
<comment type="pathway">
    <text evidence="1 15">Amino-acid biosynthesis; L-lysine biosynthesis via DAP pathway; LL-2,6-diaminopimelate from (S)-tetrahydrodipicolinate (succinylase route): step 3/3.</text>
</comment>
<keyword evidence="6 15" id="KW-0028">Amino-acid biosynthesis</keyword>
<dbReference type="STRING" id="40754.THII_2102"/>
<keyword evidence="10 15" id="KW-0220">Diaminopimelate biosynthesis</keyword>
<evidence type="ECO:0000256" key="4">
    <source>
        <dbReference type="ARBA" id="ARBA00011921"/>
    </source>
</evidence>
<dbReference type="SUPFAM" id="SSF53187">
    <property type="entry name" value="Zn-dependent exopeptidases"/>
    <property type="match status" value="1"/>
</dbReference>
<evidence type="ECO:0000256" key="9">
    <source>
        <dbReference type="ARBA" id="ARBA00022833"/>
    </source>
</evidence>
<sequence length="376" mass="41277">MMLSTLELAIELISRPSITPHDAGCQSLIANHLQSIGFIVETLRFGEVDNLWVRHGQTEPLLVFAGHTDVVPPGLLKQWQFPPFTPTVHEGLLYGRGAADMKGSLAAMVVAGERFVQAYPDHPGSIGLLLTSDEEGVAINGTVKVIDYLQAKGDRITWCLVGEPSSVNRLGDTIKNGRRGSLNGHLIIQGVQGHVAYPHQADNPIHRFAPLLKTLCETQWDQGNEFFPPTGFQITHLNAGEKVDNVIPGELEVLFNFRYSTEVTHTQLQAVVTRLLEQYQLNSKLTWRHSGLPFLTPAGTLVEVTQQAILEVCSYQATLSTAGGTSDGRFIAPTGAQVIELGPLNATIHKVNECVRVEDLETLATIYQRIIEKLLR</sequence>
<feature type="binding site" evidence="15">
    <location>
        <position position="100"/>
    </location>
    <ligand>
        <name>Zn(2+)</name>
        <dbReference type="ChEBI" id="CHEBI:29105"/>
        <label>2</label>
    </ligand>
</feature>
<evidence type="ECO:0000256" key="2">
    <source>
        <dbReference type="ARBA" id="ARBA00006746"/>
    </source>
</evidence>
<reference evidence="17 18" key="1">
    <citation type="journal article" date="2014" name="ISME J.">
        <title>Ecophysiology of Thioploca ingrica as revealed by the complete genome sequence supplemented with proteomic evidence.</title>
        <authorList>
            <person name="Kojima H."/>
            <person name="Ogura Y."/>
            <person name="Yamamoto N."/>
            <person name="Togashi T."/>
            <person name="Mori H."/>
            <person name="Watanabe T."/>
            <person name="Nemoto F."/>
            <person name="Kurokawa K."/>
            <person name="Hayashi T."/>
            <person name="Fukui M."/>
        </authorList>
    </citation>
    <scope>NUCLEOTIDE SEQUENCE [LARGE SCALE GENOMIC DNA]</scope>
</reference>
<dbReference type="NCBIfam" id="TIGR01246">
    <property type="entry name" value="dapE_proteo"/>
    <property type="match status" value="1"/>
</dbReference>
<evidence type="ECO:0000259" key="16">
    <source>
        <dbReference type="Pfam" id="PF07687"/>
    </source>
</evidence>
<evidence type="ECO:0000256" key="8">
    <source>
        <dbReference type="ARBA" id="ARBA00022801"/>
    </source>
</evidence>
<dbReference type="InterPro" id="IPR036264">
    <property type="entry name" value="Bact_exopeptidase_dim_dom"/>
</dbReference>
<evidence type="ECO:0000256" key="5">
    <source>
        <dbReference type="ARBA" id="ARBA00022391"/>
    </source>
</evidence>
<evidence type="ECO:0000313" key="18">
    <source>
        <dbReference type="Proteomes" id="UP000031623"/>
    </source>
</evidence>
<feature type="binding site" evidence="15">
    <location>
        <position position="100"/>
    </location>
    <ligand>
        <name>Zn(2+)</name>
        <dbReference type="ChEBI" id="CHEBI:29105"/>
        <label>1</label>
    </ligand>
</feature>
<dbReference type="GO" id="GO:0019877">
    <property type="term" value="P:diaminopimelate biosynthetic process"/>
    <property type="evidence" value="ECO:0007669"/>
    <property type="project" value="UniProtKB-UniRule"/>
</dbReference>
<dbReference type="UniPathway" id="UPA00034">
    <property type="reaction ID" value="UER00021"/>
</dbReference>
<keyword evidence="8 15" id="KW-0378">Hydrolase</keyword>
<dbReference type="InterPro" id="IPR050072">
    <property type="entry name" value="Peptidase_M20A"/>
</dbReference>
<feature type="active site" evidence="15">
    <location>
        <position position="69"/>
    </location>
</feature>
<keyword evidence="11 15" id="KW-0457">Lysine biosynthesis</keyword>
<evidence type="ECO:0000313" key="17">
    <source>
        <dbReference type="EMBL" id="BAP56399.1"/>
    </source>
</evidence>
<dbReference type="Pfam" id="PF01546">
    <property type="entry name" value="Peptidase_M20"/>
    <property type="match status" value="1"/>
</dbReference>
<evidence type="ECO:0000256" key="15">
    <source>
        <dbReference type="HAMAP-Rule" id="MF_01690"/>
    </source>
</evidence>
<comment type="function">
    <text evidence="15">Catalyzes the hydrolysis of N-succinyl-L,L-diaminopimelic acid (SDAP), forming succinate and LL-2,6-diaminopimelate (DAP), an intermediate involved in the bacterial biosynthesis of lysine and meso-diaminopimelic acid, an essential component of bacterial cell walls.</text>
</comment>
<dbReference type="GO" id="GO:0008777">
    <property type="term" value="F:acetylornithine deacetylase activity"/>
    <property type="evidence" value="ECO:0007669"/>
    <property type="project" value="TreeGrafter"/>
</dbReference>
<dbReference type="InterPro" id="IPR002933">
    <property type="entry name" value="Peptidase_M20"/>
</dbReference>
<comment type="cofactor">
    <cofactor evidence="15">
        <name>Zn(2+)</name>
        <dbReference type="ChEBI" id="CHEBI:29105"/>
    </cofactor>
    <cofactor evidence="15">
        <name>Co(2+)</name>
        <dbReference type="ChEBI" id="CHEBI:48828"/>
    </cofactor>
    <text evidence="15">Binds 2 Zn(2+) or Co(2+) ions per subunit.</text>
</comment>
<feature type="binding site" evidence="15">
    <location>
        <position position="163"/>
    </location>
    <ligand>
        <name>Zn(2+)</name>
        <dbReference type="ChEBI" id="CHEBI:29105"/>
        <label>1</label>
    </ligand>
</feature>
<dbReference type="EMBL" id="AP014633">
    <property type="protein sequence ID" value="BAP56399.1"/>
    <property type="molecule type" value="Genomic_DNA"/>
</dbReference>
<name>A0A090AGT7_9GAMM</name>
<dbReference type="InterPro" id="IPR011650">
    <property type="entry name" value="Peptidase_M20_dimer"/>
</dbReference>
<keyword evidence="18" id="KW-1185">Reference proteome</keyword>
<proteinExistence type="inferred from homology"/>
<accession>A0A090AGT7</accession>
<dbReference type="FunFam" id="3.40.630.10:FF:000005">
    <property type="entry name" value="Succinyl-diaminopimelate desuccinylase"/>
    <property type="match status" value="1"/>
</dbReference>
<keyword evidence="9 15" id="KW-0862">Zinc</keyword>
<comment type="catalytic activity">
    <reaction evidence="14 15">
        <text>N-succinyl-(2S,6S)-2,6-diaminopimelate + H2O = (2S,6S)-2,6-diaminopimelate + succinate</text>
        <dbReference type="Rhea" id="RHEA:22608"/>
        <dbReference type="ChEBI" id="CHEBI:15377"/>
        <dbReference type="ChEBI" id="CHEBI:30031"/>
        <dbReference type="ChEBI" id="CHEBI:57609"/>
        <dbReference type="ChEBI" id="CHEBI:58087"/>
        <dbReference type="EC" id="3.5.1.18"/>
    </reaction>
</comment>
<gene>
    <name evidence="15" type="primary">dapE</name>
    <name evidence="17" type="ORF">THII_2102</name>
</gene>
<keyword evidence="12 15" id="KW-0170">Cobalt</keyword>
<dbReference type="EC" id="3.5.1.18" evidence="4 15"/>
<feature type="binding site" evidence="15">
    <location>
        <position position="67"/>
    </location>
    <ligand>
        <name>Zn(2+)</name>
        <dbReference type="ChEBI" id="CHEBI:29105"/>
        <label>1</label>
    </ligand>
</feature>
<dbReference type="GO" id="GO:0009014">
    <property type="term" value="F:succinyl-diaminopimelate desuccinylase activity"/>
    <property type="evidence" value="ECO:0007669"/>
    <property type="project" value="UniProtKB-UniRule"/>
</dbReference>
<comment type="subunit">
    <text evidence="3 15">Homodimer.</text>
</comment>
<keyword evidence="7 15" id="KW-0479">Metal-binding</keyword>
<feature type="domain" description="Peptidase M20 dimerisation" evidence="16">
    <location>
        <begin position="176"/>
        <end position="280"/>
    </location>
</feature>
<dbReference type="GO" id="GO:0050897">
    <property type="term" value="F:cobalt ion binding"/>
    <property type="evidence" value="ECO:0007669"/>
    <property type="project" value="UniProtKB-UniRule"/>
</dbReference>
<organism evidence="17 18">
    <name type="scientific">Thioploca ingrica</name>
    <dbReference type="NCBI Taxonomy" id="40754"/>
    <lineage>
        <taxon>Bacteria</taxon>
        <taxon>Pseudomonadati</taxon>
        <taxon>Pseudomonadota</taxon>
        <taxon>Gammaproteobacteria</taxon>
        <taxon>Thiotrichales</taxon>
        <taxon>Thiotrichaceae</taxon>
        <taxon>Thioploca</taxon>
    </lineage>
</organism>
<dbReference type="AlphaFoldDB" id="A0A090AGT7"/>
<protein>
    <recommendedName>
        <fullName evidence="5 15">Succinyl-diaminopimelate desuccinylase</fullName>
        <shortName evidence="15">SDAP desuccinylase</shortName>
        <ecNumber evidence="4 15">3.5.1.18</ecNumber>
    </recommendedName>
    <alternativeName>
        <fullName evidence="13 15">N-succinyl-LL-2,6-diaminoheptanedioate amidohydrolase</fullName>
    </alternativeName>
</protein>
<dbReference type="NCBIfam" id="NF009557">
    <property type="entry name" value="PRK13009.1"/>
    <property type="match status" value="1"/>
</dbReference>
<dbReference type="GO" id="GO:0008270">
    <property type="term" value="F:zinc ion binding"/>
    <property type="evidence" value="ECO:0007669"/>
    <property type="project" value="UniProtKB-UniRule"/>
</dbReference>
<evidence type="ECO:0000256" key="13">
    <source>
        <dbReference type="ARBA" id="ARBA00031891"/>
    </source>
</evidence>
<evidence type="ECO:0000256" key="12">
    <source>
        <dbReference type="ARBA" id="ARBA00023285"/>
    </source>
</evidence>
<evidence type="ECO:0000256" key="6">
    <source>
        <dbReference type="ARBA" id="ARBA00022605"/>
    </source>
</evidence>
<dbReference type="SUPFAM" id="SSF55031">
    <property type="entry name" value="Bacterial exopeptidase dimerisation domain"/>
    <property type="match status" value="1"/>
</dbReference>
<dbReference type="GO" id="GO:0006526">
    <property type="term" value="P:L-arginine biosynthetic process"/>
    <property type="evidence" value="ECO:0007669"/>
    <property type="project" value="TreeGrafter"/>
</dbReference>
<dbReference type="PANTHER" id="PTHR43808">
    <property type="entry name" value="ACETYLORNITHINE DEACETYLASE"/>
    <property type="match status" value="1"/>
</dbReference>
<evidence type="ECO:0000256" key="1">
    <source>
        <dbReference type="ARBA" id="ARBA00005130"/>
    </source>
</evidence>
<dbReference type="HOGENOM" id="CLU_021802_4_0_6"/>
<dbReference type="Gene3D" id="3.40.630.10">
    <property type="entry name" value="Zn peptidases"/>
    <property type="match status" value="2"/>
</dbReference>
<dbReference type="Pfam" id="PF07687">
    <property type="entry name" value="M20_dimer"/>
    <property type="match status" value="1"/>
</dbReference>
<dbReference type="Proteomes" id="UP000031623">
    <property type="component" value="Chromosome"/>
</dbReference>
<dbReference type="GO" id="GO:0009089">
    <property type="term" value="P:lysine biosynthetic process via diaminopimelate"/>
    <property type="evidence" value="ECO:0007669"/>
    <property type="project" value="UniProtKB-UniRule"/>
</dbReference>
<feature type="active site" description="Proton acceptor" evidence="15">
    <location>
        <position position="134"/>
    </location>
</feature>
<dbReference type="KEGG" id="tig:THII_2102"/>
<dbReference type="InterPro" id="IPR005941">
    <property type="entry name" value="DapE_proteobac"/>
</dbReference>
<dbReference type="HAMAP" id="MF_01690">
    <property type="entry name" value="DapE"/>
    <property type="match status" value="1"/>
</dbReference>
<feature type="binding site" evidence="15">
    <location>
        <position position="349"/>
    </location>
    <ligand>
        <name>Zn(2+)</name>
        <dbReference type="ChEBI" id="CHEBI:29105"/>
        <label>2</label>
    </ligand>
</feature>
<evidence type="ECO:0000256" key="10">
    <source>
        <dbReference type="ARBA" id="ARBA00022915"/>
    </source>
</evidence>
<dbReference type="PANTHER" id="PTHR43808:SF31">
    <property type="entry name" value="N-ACETYL-L-CITRULLINE DEACETYLASE"/>
    <property type="match status" value="1"/>
</dbReference>